<feature type="compositionally biased region" description="Basic residues" evidence="3">
    <location>
        <begin position="351"/>
        <end position="360"/>
    </location>
</feature>
<feature type="compositionally biased region" description="Polar residues" evidence="3">
    <location>
        <begin position="314"/>
        <end position="323"/>
    </location>
</feature>
<evidence type="ECO:0000256" key="2">
    <source>
        <dbReference type="ARBA" id="ARBA00039630"/>
    </source>
</evidence>
<protein>
    <recommendedName>
        <fullName evidence="2">Protein FAM221A</fullName>
    </recommendedName>
</protein>
<dbReference type="EMBL" id="CAJFCJ010000001">
    <property type="protein sequence ID" value="CAD5111038.1"/>
    <property type="molecule type" value="Genomic_DNA"/>
</dbReference>
<evidence type="ECO:0000256" key="3">
    <source>
        <dbReference type="SAM" id="MobiDB-lite"/>
    </source>
</evidence>
<dbReference type="Pfam" id="PF14753">
    <property type="entry name" value="FAM221"/>
    <property type="match status" value="1"/>
</dbReference>
<comment type="similarity">
    <text evidence="1">Belongs to the FAM221 family.</text>
</comment>
<feature type="region of interest" description="Disordered" evidence="3">
    <location>
        <begin position="313"/>
        <end position="360"/>
    </location>
</feature>
<proteinExistence type="inferred from homology"/>
<dbReference type="PANTHER" id="PTHR31214">
    <property type="entry name" value="PROTEIN FAM221A-RELATED"/>
    <property type="match status" value="1"/>
</dbReference>
<keyword evidence="5" id="KW-1185">Reference proteome</keyword>
<evidence type="ECO:0000256" key="1">
    <source>
        <dbReference type="ARBA" id="ARBA00011026"/>
    </source>
</evidence>
<sequence length="360" mass="40611">MAGRGRGRGRGAPFNVQFDDAGQKSIDQYWMYTRLVGGDMYDEEGREKLMSEEELCKYMKEKLPQRLENRLFVSWSSSTGMDCKEVGPETPCFCQHRFKQHKTDFDKIPTERPILLPCRVKNCKCAAYHYVPMSGGQTIRCSACKHPAAEHSEKEPYPCKKPNCQKCPGFKSSYSCGCGEPYYNHGMTVETKSERLARGHPVGQDVPFAAMGGLTGFSSNLEGYQRMDPSGRGAPNKEFLDQDITCQDDAYLRAHVNSLQAKRNANMLVDDLGGEIEEQESAMKREGETDLEFFERRYKERRKRELWNIAPVDPSSQSITTGVRHQRASEIQVGDIMPGPNPTGRNPPKSARGRGRGVKK</sequence>
<evidence type="ECO:0000313" key="4">
    <source>
        <dbReference type="EMBL" id="CAD5111038.1"/>
    </source>
</evidence>
<comment type="caution">
    <text evidence="4">The sequence shown here is derived from an EMBL/GenBank/DDBJ whole genome shotgun (WGS) entry which is preliminary data.</text>
</comment>
<name>A0A7I8V678_9ANNE</name>
<reference evidence="4 5" key="1">
    <citation type="submission" date="2020-08" db="EMBL/GenBank/DDBJ databases">
        <authorList>
            <person name="Hejnol A."/>
        </authorList>
    </citation>
    <scope>NUCLEOTIDE SEQUENCE [LARGE SCALE GENOMIC DNA]</scope>
</reference>
<dbReference type="InterPro" id="IPR026755">
    <property type="entry name" value="Fam221a/b"/>
</dbReference>
<dbReference type="AlphaFoldDB" id="A0A7I8V678"/>
<dbReference type="PANTHER" id="PTHR31214:SF2">
    <property type="entry name" value="PROTEIN FAM221A"/>
    <property type="match status" value="1"/>
</dbReference>
<dbReference type="Proteomes" id="UP000549394">
    <property type="component" value="Unassembled WGS sequence"/>
</dbReference>
<evidence type="ECO:0000313" key="5">
    <source>
        <dbReference type="Proteomes" id="UP000549394"/>
    </source>
</evidence>
<organism evidence="4 5">
    <name type="scientific">Dimorphilus gyrociliatus</name>
    <dbReference type="NCBI Taxonomy" id="2664684"/>
    <lineage>
        <taxon>Eukaryota</taxon>
        <taxon>Metazoa</taxon>
        <taxon>Spiralia</taxon>
        <taxon>Lophotrochozoa</taxon>
        <taxon>Annelida</taxon>
        <taxon>Polychaeta</taxon>
        <taxon>Polychaeta incertae sedis</taxon>
        <taxon>Dinophilidae</taxon>
        <taxon>Dimorphilus</taxon>
    </lineage>
</organism>
<dbReference type="OrthoDB" id="310364at2759"/>
<gene>
    <name evidence="4" type="ORF">DGYR_LOCUS386</name>
</gene>
<accession>A0A7I8V678</accession>